<dbReference type="InterPro" id="IPR056091">
    <property type="entry name" value="DUF7674"/>
</dbReference>
<proteinExistence type="predicted"/>
<dbReference type="Pfam" id="PF24722">
    <property type="entry name" value="DUF7674"/>
    <property type="match status" value="1"/>
</dbReference>
<comment type="caution">
    <text evidence="2">The sequence shown here is derived from an EMBL/GenBank/DDBJ whole genome shotgun (WGS) entry which is preliminary data.</text>
</comment>
<keyword evidence="3" id="KW-1185">Reference proteome</keyword>
<dbReference type="AlphaFoldDB" id="A0A6N8JD16"/>
<evidence type="ECO:0000313" key="2">
    <source>
        <dbReference type="EMBL" id="MVT43100.1"/>
    </source>
</evidence>
<organism evidence="2 3">
    <name type="scientific">Chitinophaga oryziterrae</name>
    <dbReference type="NCBI Taxonomy" id="1031224"/>
    <lineage>
        <taxon>Bacteria</taxon>
        <taxon>Pseudomonadati</taxon>
        <taxon>Bacteroidota</taxon>
        <taxon>Chitinophagia</taxon>
        <taxon>Chitinophagales</taxon>
        <taxon>Chitinophagaceae</taxon>
        <taxon>Chitinophaga</taxon>
    </lineage>
</organism>
<protein>
    <recommendedName>
        <fullName evidence="1">DUF7674 domain-containing protein</fullName>
    </recommendedName>
</protein>
<dbReference type="RefSeq" id="WP_157301707.1">
    <property type="nucleotide sequence ID" value="NZ_BAAAZB010000004.1"/>
</dbReference>
<gene>
    <name evidence="2" type="ORF">GO495_21060</name>
</gene>
<dbReference type="Proteomes" id="UP000468388">
    <property type="component" value="Unassembled WGS sequence"/>
</dbReference>
<sequence>MNQYEVSAEIADEIPEIQKEIVREPVFGSVYMSLKVLTTYTGKMLQDHQLRQVERCMKLADKIYNKGNKLVKTAVENVFIFSFSNLQGACTRREWQEVQTKMPVTLFSLYIQQIMKPGI</sequence>
<reference evidence="2 3" key="1">
    <citation type="submission" date="2019-12" db="EMBL/GenBank/DDBJ databases">
        <title>The draft genomic sequence of strain Chitinophaga oryziterrae JCM 16595.</title>
        <authorList>
            <person name="Zhang X."/>
        </authorList>
    </citation>
    <scope>NUCLEOTIDE SEQUENCE [LARGE SCALE GENOMIC DNA]</scope>
    <source>
        <strain evidence="2 3">JCM 16595</strain>
    </source>
</reference>
<name>A0A6N8JD16_9BACT</name>
<evidence type="ECO:0000313" key="3">
    <source>
        <dbReference type="Proteomes" id="UP000468388"/>
    </source>
</evidence>
<dbReference type="EMBL" id="WRXO01000006">
    <property type="protein sequence ID" value="MVT43100.1"/>
    <property type="molecule type" value="Genomic_DNA"/>
</dbReference>
<dbReference type="OrthoDB" id="707611at2"/>
<evidence type="ECO:0000259" key="1">
    <source>
        <dbReference type="Pfam" id="PF24722"/>
    </source>
</evidence>
<accession>A0A6N8JD16</accession>
<feature type="domain" description="DUF7674" evidence="1">
    <location>
        <begin position="8"/>
        <end position="114"/>
    </location>
</feature>